<dbReference type="Gene3D" id="3.40.630.30">
    <property type="match status" value="1"/>
</dbReference>
<dbReference type="InterPro" id="IPR016181">
    <property type="entry name" value="Acyl_CoA_acyltransferase"/>
</dbReference>
<keyword evidence="5" id="KW-1185">Reference proteome</keyword>
<name>A0A2M9B5E8_9BACT</name>
<dbReference type="GO" id="GO:0016747">
    <property type="term" value="F:acyltransferase activity, transferring groups other than amino-acyl groups"/>
    <property type="evidence" value="ECO:0007669"/>
    <property type="project" value="InterPro"/>
</dbReference>
<evidence type="ECO:0000256" key="1">
    <source>
        <dbReference type="ARBA" id="ARBA00022679"/>
    </source>
</evidence>
<comment type="caution">
    <text evidence="4">The sequence shown here is derived from an EMBL/GenBank/DDBJ whole genome shotgun (WGS) entry which is preliminary data.</text>
</comment>
<proteinExistence type="predicted"/>
<feature type="domain" description="N-acetyltransferase" evidence="3">
    <location>
        <begin position="1"/>
        <end position="153"/>
    </location>
</feature>
<keyword evidence="1 4" id="KW-0808">Transferase</keyword>
<dbReference type="Pfam" id="PF00583">
    <property type="entry name" value="Acetyltransf_1"/>
    <property type="match status" value="1"/>
</dbReference>
<keyword evidence="2" id="KW-0012">Acyltransferase</keyword>
<dbReference type="Proteomes" id="UP000228535">
    <property type="component" value="Unassembled WGS sequence"/>
</dbReference>
<reference evidence="4 5" key="1">
    <citation type="submission" date="2017-11" db="EMBL/GenBank/DDBJ databases">
        <title>Genomic Encyclopedia of Archaeal and Bacterial Type Strains, Phase II (KMG-II): From Individual Species to Whole Genera.</title>
        <authorList>
            <person name="Goeker M."/>
        </authorList>
    </citation>
    <scope>NUCLEOTIDE SEQUENCE [LARGE SCALE GENOMIC DNA]</scope>
    <source>
        <strain evidence="4 5">DSM 11115</strain>
    </source>
</reference>
<dbReference type="InterPro" id="IPR000182">
    <property type="entry name" value="GNAT_dom"/>
</dbReference>
<evidence type="ECO:0000313" key="4">
    <source>
        <dbReference type="EMBL" id="PJJ53155.1"/>
    </source>
</evidence>
<evidence type="ECO:0000313" key="5">
    <source>
        <dbReference type="Proteomes" id="UP000228535"/>
    </source>
</evidence>
<dbReference type="PROSITE" id="PS51186">
    <property type="entry name" value="GNAT"/>
    <property type="match status" value="1"/>
</dbReference>
<gene>
    <name evidence="4" type="ORF">CLV45_3813</name>
</gene>
<dbReference type="AlphaFoldDB" id="A0A2M9B5E8"/>
<accession>A0A2M9B5E8</accession>
<dbReference type="EMBL" id="PGFA01000003">
    <property type="protein sequence ID" value="PJJ53155.1"/>
    <property type="molecule type" value="Genomic_DNA"/>
</dbReference>
<sequence>MKLLPLAAAHWEQVRTIYEQGLATGNATFQTTAPAWEEWDQGHLAHSRLVALDEAGQVLGWVALSPVSGRCVYGGVGEVSVYVATAARGLGVGRQLLAALITESEKQGMWTLQAGIFPENTASVRLHEAHGFRQVGRRERIGQLHGLWRDTLLLERRSTVVGAEPPLPATTERPAAAEG</sequence>
<dbReference type="SUPFAM" id="SSF55729">
    <property type="entry name" value="Acyl-CoA N-acyltransferases (Nat)"/>
    <property type="match status" value="1"/>
</dbReference>
<dbReference type="RefSeq" id="WP_100338052.1">
    <property type="nucleotide sequence ID" value="NZ_PGFA01000003.1"/>
</dbReference>
<evidence type="ECO:0000256" key="2">
    <source>
        <dbReference type="ARBA" id="ARBA00023315"/>
    </source>
</evidence>
<protein>
    <submittedName>
        <fullName evidence="4">Phosphinothricin acetyltransferase</fullName>
    </submittedName>
</protein>
<dbReference type="CDD" id="cd04301">
    <property type="entry name" value="NAT_SF"/>
    <property type="match status" value="1"/>
</dbReference>
<evidence type="ECO:0000259" key="3">
    <source>
        <dbReference type="PROSITE" id="PS51186"/>
    </source>
</evidence>
<organism evidence="4 5">
    <name type="scientific">Hymenobacter chitinivorans DSM 11115</name>
    <dbReference type="NCBI Taxonomy" id="1121954"/>
    <lineage>
        <taxon>Bacteria</taxon>
        <taxon>Pseudomonadati</taxon>
        <taxon>Bacteroidota</taxon>
        <taxon>Cytophagia</taxon>
        <taxon>Cytophagales</taxon>
        <taxon>Hymenobacteraceae</taxon>
        <taxon>Hymenobacter</taxon>
    </lineage>
</organism>
<dbReference type="PANTHER" id="PTHR43072">
    <property type="entry name" value="N-ACETYLTRANSFERASE"/>
    <property type="match status" value="1"/>
</dbReference>
<dbReference type="OrthoDB" id="9799096at2"/>
<dbReference type="PANTHER" id="PTHR43072:SF23">
    <property type="entry name" value="UPF0039 PROTEIN C11D3.02C"/>
    <property type="match status" value="1"/>
</dbReference>